<dbReference type="GO" id="GO:0043122">
    <property type="term" value="P:regulation of canonical NF-kappaB signal transduction"/>
    <property type="evidence" value="ECO:0007669"/>
    <property type="project" value="TreeGrafter"/>
</dbReference>
<evidence type="ECO:0000256" key="4">
    <source>
        <dbReference type="SAM" id="MobiDB-lite"/>
    </source>
</evidence>
<dbReference type="PANTHER" id="PTHR10131:SF138">
    <property type="entry name" value="RE66324P"/>
    <property type="match status" value="1"/>
</dbReference>
<dbReference type="VEuPathDB" id="VectorBase:RSAN_039438"/>
<evidence type="ECO:0000256" key="3">
    <source>
        <dbReference type="PROSITE-ProRule" id="PRU00175"/>
    </source>
</evidence>
<evidence type="ECO:0000256" key="2">
    <source>
        <dbReference type="ARBA" id="ARBA00022833"/>
    </source>
</evidence>
<evidence type="ECO:0000313" key="7">
    <source>
        <dbReference type="Proteomes" id="UP000821837"/>
    </source>
</evidence>
<dbReference type="Pfam" id="PF13920">
    <property type="entry name" value="zf-C3HC4_3"/>
    <property type="match status" value="1"/>
</dbReference>
<dbReference type="PROSITE" id="PS50089">
    <property type="entry name" value="ZF_RING_2"/>
    <property type="match status" value="1"/>
</dbReference>
<evidence type="ECO:0000256" key="1">
    <source>
        <dbReference type="ARBA" id="ARBA00022771"/>
    </source>
</evidence>
<dbReference type="OMA" id="QSCHKGS"/>
<keyword evidence="7" id="KW-1185">Reference proteome</keyword>
<dbReference type="GO" id="GO:0009898">
    <property type="term" value="C:cytoplasmic side of plasma membrane"/>
    <property type="evidence" value="ECO:0007669"/>
    <property type="project" value="TreeGrafter"/>
</dbReference>
<feature type="compositionally biased region" description="Acidic residues" evidence="4">
    <location>
        <begin position="161"/>
        <end position="171"/>
    </location>
</feature>
<name>A0A9D4QE28_RHISA</name>
<sequence>MADGETPLHRVRHHVCGANWRPTRFVDDVPYYHSCSLCKVIPRKTVLLPCSHVLCQSCHKGSITEDDGGAGVCPLDQEPFEVRQCARIRLSAMKVNSLKAYCWNQENGCDYVGTLQEVLAHCEEECTFHAVACPRCRETVLHADLPAHYVAGCGGGSETSAETEESSEQDGEPTSNDEGFSMEDLRAFLTELEVLDTDSPEQD</sequence>
<dbReference type="AlphaFoldDB" id="A0A9D4QE28"/>
<reference evidence="6" key="2">
    <citation type="submission" date="2021-09" db="EMBL/GenBank/DDBJ databases">
        <authorList>
            <person name="Jia N."/>
            <person name="Wang J."/>
            <person name="Shi W."/>
            <person name="Du L."/>
            <person name="Sun Y."/>
            <person name="Zhan W."/>
            <person name="Jiang J."/>
            <person name="Wang Q."/>
            <person name="Zhang B."/>
            <person name="Ji P."/>
            <person name="Sakyi L.B."/>
            <person name="Cui X."/>
            <person name="Yuan T."/>
            <person name="Jiang B."/>
            <person name="Yang W."/>
            <person name="Lam T.T.-Y."/>
            <person name="Chang Q."/>
            <person name="Ding S."/>
            <person name="Wang X."/>
            <person name="Zhu J."/>
            <person name="Ruan X."/>
            <person name="Zhao L."/>
            <person name="Wei J."/>
            <person name="Que T."/>
            <person name="Du C."/>
            <person name="Cheng J."/>
            <person name="Dai P."/>
            <person name="Han X."/>
            <person name="Huang E."/>
            <person name="Gao Y."/>
            <person name="Liu J."/>
            <person name="Shao H."/>
            <person name="Ye R."/>
            <person name="Li L."/>
            <person name="Wei W."/>
            <person name="Wang X."/>
            <person name="Wang C."/>
            <person name="Huo Q."/>
            <person name="Li W."/>
            <person name="Guo W."/>
            <person name="Chen H."/>
            <person name="Chen S."/>
            <person name="Zhou L."/>
            <person name="Zhou L."/>
            <person name="Ni X."/>
            <person name="Tian J."/>
            <person name="Zhou Y."/>
            <person name="Sheng Y."/>
            <person name="Liu T."/>
            <person name="Pan Y."/>
            <person name="Xia L."/>
            <person name="Li J."/>
            <person name="Zhao F."/>
            <person name="Cao W."/>
        </authorList>
    </citation>
    <scope>NUCLEOTIDE SEQUENCE</scope>
    <source>
        <strain evidence="6">Rsan-2018</strain>
        <tissue evidence="6">Larvae</tissue>
    </source>
</reference>
<accession>A0A9D4QE28</accession>
<evidence type="ECO:0000313" key="6">
    <source>
        <dbReference type="EMBL" id="KAH7975484.1"/>
    </source>
</evidence>
<keyword evidence="1 3" id="KW-0863">Zinc-finger</keyword>
<feature type="domain" description="RING-type" evidence="5">
    <location>
        <begin position="35"/>
        <end position="77"/>
    </location>
</feature>
<dbReference type="GO" id="GO:0005164">
    <property type="term" value="F:tumor necrosis factor receptor binding"/>
    <property type="evidence" value="ECO:0007669"/>
    <property type="project" value="TreeGrafter"/>
</dbReference>
<dbReference type="GO" id="GO:0008270">
    <property type="term" value="F:zinc ion binding"/>
    <property type="evidence" value="ECO:0007669"/>
    <property type="project" value="UniProtKB-KW"/>
</dbReference>
<feature type="region of interest" description="Disordered" evidence="4">
    <location>
        <begin position="156"/>
        <end position="183"/>
    </location>
</feature>
<dbReference type="InterPro" id="IPR001841">
    <property type="entry name" value="Znf_RING"/>
</dbReference>
<dbReference type="SUPFAM" id="SSF57850">
    <property type="entry name" value="RING/U-box"/>
    <property type="match status" value="1"/>
</dbReference>
<comment type="caution">
    <text evidence="6">The sequence shown here is derived from an EMBL/GenBank/DDBJ whole genome shotgun (WGS) entry which is preliminary data.</text>
</comment>
<gene>
    <name evidence="6" type="ORF">HPB52_002115</name>
</gene>
<evidence type="ECO:0000259" key="5">
    <source>
        <dbReference type="PROSITE" id="PS50089"/>
    </source>
</evidence>
<dbReference type="Gene3D" id="3.30.40.10">
    <property type="entry name" value="Zinc/RING finger domain, C3HC4 (zinc finger)"/>
    <property type="match status" value="2"/>
</dbReference>
<dbReference type="Proteomes" id="UP000821837">
    <property type="component" value="Chromosome 10"/>
</dbReference>
<dbReference type="EMBL" id="JABSTV010001246">
    <property type="protein sequence ID" value="KAH7975484.1"/>
    <property type="molecule type" value="Genomic_DNA"/>
</dbReference>
<organism evidence="6 7">
    <name type="scientific">Rhipicephalus sanguineus</name>
    <name type="common">Brown dog tick</name>
    <name type="synonym">Ixodes sanguineus</name>
    <dbReference type="NCBI Taxonomy" id="34632"/>
    <lineage>
        <taxon>Eukaryota</taxon>
        <taxon>Metazoa</taxon>
        <taxon>Ecdysozoa</taxon>
        <taxon>Arthropoda</taxon>
        <taxon>Chelicerata</taxon>
        <taxon>Arachnida</taxon>
        <taxon>Acari</taxon>
        <taxon>Parasitiformes</taxon>
        <taxon>Ixodida</taxon>
        <taxon>Ixodoidea</taxon>
        <taxon>Ixodidae</taxon>
        <taxon>Rhipicephalinae</taxon>
        <taxon>Rhipicephalus</taxon>
        <taxon>Rhipicephalus</taxon>
    </lineage>
</organism>
<dbReference type="InterPro" id="IPR013083">
    <property type="entry name" value="Znf_RING/FYVE/PHD"/>
</dbReference>
<dbReference type="PANTHER" id="PTHR10131">
    <property type="entry name" value="TNF RECEPTOR ASSOCIATED FACTOR"/>
    <property type="match status" value="1"/>
</dbReference>
<dbReference type="OrthoDB" id="6484861at2759"/>
<proteinExistence type="predicted"/>
<protein>
    <recommendedName>
        <fullName evidence="5">RING-type domain-containing protein</fullName>
    </recommendedName>
</protein>
<keyword evidence="1 3" id="KW-0479">Metal-binding</keyword>
<keyword evidence="2" id="KW-0862">Zinc</keyword>
<dbReference type="SUPFAM" id="SSF49599">
    <property type="entry name" value="TRAF domain-like"/>
    <property type="match status" value="1"/>
</dbReference>
<reference evidence="6" key="1">
    <citation type="journal article" date="2020" name="Cell">
        <title>Large-Scale Comparative Analyses of Tick Genomes Elucidate Their Genetic Diversity and Vector Capacities.</title>
        <authorList>
            <consortium name="Tick Genome and Microbiome Consortium (TIGMIC)"/>
            <person name="Jia N."/>
            <person name="Wang J."/>
            <person name="Shi W."/>
            <person name="Du L."/>
            <person name="Sun Y."/>
            <person name="Zhan W."/>
            <person name="Jiang J.F."/>
            <person name="Wang Q."/>
            <person name="Zhang B."/>
            <person name="Ji P."/>
            <person name="Bell-Sakyi L."/>
            <person name="Cui X.M."/>
            <person name="Yuan T.T."/>
            <person name="Jiang B.G."/>
            <person name="Yang W.F."/>
            <person name="Lam T.T."/>
            <person name="Chang Q.C."/>
            <person name="Ding S.J."/>
            <person name="Wang X.J."/>
            <person name="Zhu J.G."/>
            <person name="Ruan X.D."/>
            <person name="Zhao L."/>
            <person name="Wei J.T."/>
            <person name="Ye R.Z."/>
            <person name="Que T.C."/>
            <person name="Du C.H."/>
            <person name="Zhou Y.H."/>
            <person name="Cheng J.X."/>
            <person name="Dai P.F."/>
            <person name="Guo W.B."/>
            <person name="Han X.H."/>
            <person name="Huang E.J."/>
            <person name="Li L.F."/>
            <person name="Wei W."/>
            <person name="Gao Y.C."/>
            <person name="Liu J.Z."/>
            <person name="Shao H.Z."/>
            <person name="Wang X."/>
            <person name="Wang C.C."/>
            <person name="Yang T.C."/>
            <person name="Huo Q.B."/>
            <person name="Li W."/>
            <person name="Chen H.Y."/>
            <person name="Chen S.E."/>
            <person name="Zhou L.G."/>
            <person name="Ni X.B."/>
            <person name="Tian J.H."/>
            <person name="Sheng Y."/>
            <person name="Liu T."/>
            <person name="Pan Y.S."/>
            <person name="Xia L.Y."/>
            <person name="Li J."/>
            <person name="Zhao F."/>
            <person name="Cao W.C."/>
        </authorList>
    </citation>
    <scope>NUCLEOTIDE SEQUENCE</scope>
    <source>
        <strain evidence="6">Rsan-2018</strain>
    </source>
</reference>